<dbReference type="Gene3D" id="1.20.144.10">
    <property type="entry name" value="Phosphatidic acid phosphatase type 2/haloperoxidase"/>
    <property type="match status" value="1"/>
</dbReference>
<gene>
    <name evidence="3" type="ORF">A9Q93_02370</name>
</gene>
<evidence type="ECO:0000313" key="3">
    <source>
        <dbReference type="EMBL" id="OUS19263.1"/>
    </source>
</evidence>
<dbReference type="PANTHER" id="PTHR14969">
    <property type="entry name" value="SPHINGOSINE-1-PHOSPHATE PHOSPHOHYDROLASE"/>
    <property type="match status" value="1"/>
</dbReference>
<feature type="transmembrane region" description="Helical" evidence="1">
    <location>
        <begin position="136"/>
        <end position="155"/>
    </location>
</feature>
<feature type="transmembrane region" description="Helical" evidence="1">
    <location>
        <begin position="161"/>
        <end position="180"/>
    </location>
</feature>
<keyword evidence="1" id="KW-0812">Transmembrane</keyword>
<feature type="transmembrane region" description="Helical" evidence="1">
    <location>
        <begin position="106"/>
        <end position="124"/>
    </location>
</feature>
<evidence type="ECO:0000259" key="2">
    <source>
        <dbReference type="SMART" id="SM00014"/>
    </source>
</evidence>
<keyword evidence="1" id="KW-0472">Membrane</keyword>
<feature type="transmembrane region" description="Helical" evidence="1">
    <location>
        <begin position="27"/>
        <end position="49"/>
    </location>
</feature>
<dbReference type="Proteomes" id="UP000196102">
    <property type="component" value="Unassembled WGS sequence"/>
</dbReference>
<dbReference type="AlphaFoldDB" id="A0A1Z8B9L6"/>
<dbReference type="Pfam" id="PF01569">
    <property type="entry name" value="PAP2"/>
    <property type="match status" value="1"/>
</dbReference>
<organism evidence="3 4">
    <name type="scientific">Nonlabens dokdonensis</name>
    <dbReference type="NCBI Taxonomy" id="328515"/>
    <lineage>
        <taxon>Bacteria</taxon>
        <taxon>Pseudomonadati</taxon>
        <taxon>Bacteroidota</taxon>
        <taxon>Flavobacteriia</taxon>
        <taxon>Flavobacteriales</taxon>
        <taxon>Flavobacteriaceae</taxon>
        <taxon>Nonlabens</taxon>
    </lineage>
</organism>
<dbReference type="InterPro" id="IPR036938">
    <property type="entry name" value="PAP2/HPO_sf"/>
</dbReference>
<accession>A0A1Z8B9L6</accession>
<evidence type="ECO:0000313" key="4">
    <source>
        <dbReference type="Proteomes" id="UP000196102"/>
    </source>
</evidence>
<dbReference type="EMBL" id="MAAX01000038">
    <property type="protein sequence ID" value="OUS19263.1"/>
    <property type="molecule type" value="Genomic_DNA"/>
</dbReference>
<dbReference type="SMART" id="SM00014">
    <property type="entry name" value="acidPPc"/>
    <property type="match status" value="1"/>
</dbReference>
<proteinExistence type="predicted"/>
<keyword evidence="1" id="KW-1133">Transmembrane helix</keyword>
<dbReference type="SUPFAM" id="SSF48317">
    <property type="entry name" value="Acid phosphatase/Vanadium-dependent haloperoxidase"/>
    <property type="match status" value="1"/>
</dbReference>
<comment type="caution">
    <text evidence="3">The sequence shown here is derived from an EMBL/GenBank/DDBJ whole genome shotgun (WGS) entry which is preliminary data.</text>
</comment>
<feature type="transmembrane region" description="Helical" evidence="1">
    <location>
        <begin position="58"/>
        <end position="78"/>
    </location>
</feature>
<feature type="domain" description="Phosphatidic acid phosphatase type 2/haloperoxidase" evidence="2">
    <location>
        <begin position="58"/>
        <end position="176"/>
    </location>
</feature>
<name>A0A1Z8B9L6_9FLAO</name>
<evidence type="ECO:0000256" key="1">
    <source>
        <dbReference type="SAM" id="Phobius"/>
    </source>
</evidence>
<protein>
    <submittedName>
        <fullName evidence="3">Phosphatase PAP2 family protein</fullName>
    </submittedName>
</protein>
<dbReference type="PANTHER" id="PTHR14969:SF13">
    <property type="entry name" value="AT30094P"/>
    <property type="match status" value="1"/>
</dbReference>
<dbReference type="InterPro" id="IPR000326">
    <property type="entry name" value="PAP2/HPO"/>
</dbReference>
<dbReference type="RefSeq" id="WP_303685784.1">
    <property type="nucleotide sequence ID" value="NZ_CAJXYO010000104.1"/>
</dbReference>
<sequence>MWEQLVETDQQLFRWINSLWIGKFHGFWIFVTQIQNWAFLYILFFYLLYKNFDKPTRYVAIVMVPVVALITLFFTNLVKNGVERLRPNNEPLLMDSIQVLLKPENFSFWSGHSAVSFAVTTFVVHALRSRNVTKWIYLFYLWPFTFAFSRIFVGVHYPADITVGMLVGLFLGWISFVLFAKMTRKLQHTA</sequence>
<reference evidence="4" key="1">
    <citation type="journal article" date="2017" name="Proc. Natl. Acad. Sci. U.S.A.">
        <title>Simulation of Deepwater Horizon oil plume reveals substrate specialization within a complex community of hydrocarbon-degraders.</title>
        <authorList>
            <person name="Hu P."/>
            <person name="Dubinsky E.A."/>
            <person name="Probst A.J."/>
            <person name="Wang J."/>
            <person name="Sieber C.M.K."/>
            <person name="Tom L.M."/>
            <person name="Gardinali P."/>
            <person name="Banfield J.F."/>
            <person name="Atlas R.M."/>
            <person name="Andersen G.L."/>
        </authorList>
    </citation>
    <scope>NUCLEOTIDE SEQUENCE [LARGE SCALE GENOMIC DNA]</scope>
</reference>